<reference evidence="2" key="1">
    <citation type="journal article" date="2014" name="Int. J. Syst. Evol. Microbiol.">
        <title>Complete genome sequence of Corynebacterium casei LMG S-19264T (=DSM 44701T), isolated from a smear-ripened cheese.</title>
        <authorList>
            <consortium name="US DOE Joint Genome Institute (JGI-PGF)"/>
            <person name="Walter F."/>
            <person name="Albersmeier A."/>
            <person name="Kalinowski J."/>
            <person name="Ruckert C."/>
        </authorList>
    </citation>
    <scope>NUCLEOTIDE SEQUENCE</scope>
    <source>
        <strain evidence="2">CGMCC 1.15034</strain>
    </source>
</reference>
<feature type="transmembrane region" description="Helical" evidence="1">
    <location>
        <begin position="12"/>
        <end position="33"/>
    </location>
</feature>
<geneLocation type="plasmid" evidence="3 4">
    <name>unnamed</name>
</geneLocation>
<dbReference type="Proteomes" id="UP000625079">
    <property type="component" value="Unassembled WGS sequence"/>
</dbReference>
<keyword evidence="1" id="KW-1133">Transmembrane helix</keyword>
<keyword evidence="4" id="KW-1185">Reference proteome</keyword>
<reference evidence="2" key="3">
    <citation type="submission" date="2022-12" db="EMBL/GenBank/DDBJ databases">
        <authorList>
            <person name="Sun Q."/>
            <person name="Zhou Y."/>
        </authorList>
    </citation>
    <scope>NUCLEOTIDE SEQUENCE</scope>
    <source>
        <strain evidence="2">CGMCC 1.15034</strain>
    </source>
</reference>
<evidence type="ECO:0000313" key="5">
    <source>
        <dbReference type="Proteomes" id="UP000625079"/>
    </source>
</evidence>
<dbReference type="RefSeq" id="WP_128929781.1">
    <property type="nucleotide sequence ID" value="NZ_BMHC01000020.1"/>
</dbReference>
<dbReference type="EMBL" id="CP030058">
    <property type="protein sequence ID" value="QOZ64370.1"/>
    <property type="molecule type" value="Genomic_DNA"/>
</dbReference>
<accession>A0A410VHN9</accession>
<dbReference type="Proteomes" id="UP000593880">
    <property type="component" value="Plasmid unnamed"/>
</dbReference>
<evidence type="ECO:0000313" key="4">
    <source>
        <dbReference type="Proteomes" id="UP000593880"/>
    </source>
</evidence>
<dbReference type="EMBL" id="BMHC01000020">
    <property type="protein sequence ID" value="GGI31263.1"/>
    <property type="molecule type" value="Genomic_DNA"/>
</dbReference>
<proteinExistence type="predicted"/>
<evidence type="ECO:0000313" key="2">
    <source>
        <dbReference type="EMBL" id="GGI31263.1"/>
    </source>
</evidence>
<evidence type="ECO:0000256" key="1">
    <source>
        <dbReference type="SAM" id="Phobius"/>
    </source>
</evidence>
<evidence type="ECO:0000313" key="3">
    <source>
        <dbReference type="EMBL" id="QOZ64370.1"/>
    </source>
</evidence>
<dbReference type="OrthoDB" id="8236535at2"/>
<reference evidence="3 4" key="2">
    <citation type="submission" date="2018-06" db="EMBL/GenBank/DDBJ databases">
        <title>Comparative genomics of rhizobia nodulating Arachis hypogaea in China.</title>
        <authorList>
            <person name="Li Y."/>
        </authorList>
    </citation>
    <scope>NUCLEOTIDE SEQUENCE [LARGE SCALE GENOMIC DNA]</scope>
    <source>
        <strain evidence="3 4">CCBAU 51658</strain>
        <plasmid evidence="3 4">unnamed</plasmid>
    </source>
</reference>
<dbReference type="GeneID" id="39480598"/>
<sequence>MFAKLMLRVRGQLIAGFAAECAIIALSFGYAVFAVSGVSTTVNEMVGLRTPVAIASAELAGNTVVFVASEKASANLESVACATEQMSSSVTEIGRQVLDAARIASAAVR</sequence>
<keyword evidence="1" id="KW-0812">Transmembrane</keyword>
<gene>
    <name evidence="2" type="ORF">GCM10010987_63550</name>
    <name evidence="3" type="ORF">XH86_37010</name>
</gene>
<dbReference type="AlphaFoldDB" id="A0A410VHN9"/>
<name>A0A410VHN9_9BRAD</name>
<protein>
    <submittedName>
        <fullName evidence="2">Uncharacterized protein</fullName>
    </submittedName>
</protein>
<keyword evidence="1" id="KW-0472">Membrane</keyword>
<keyword evidence="3" id="KW-0614">Plasmid</keyword>
<organism evidence="2 5">
    <name type="scientific">Bradyrhizobium guangdongense</name>
    <dbReference type="NCBI Taxonomy" id="1325090"/>
    <lineage>
        <taxon>Bacteria</taxon>
        <taxon>Pseudomonadati</taxon>
        <taxon>Pseudomonadota</taxon>
        <taxon>Alphaproteobacteria</taxon>
        <taxon>Hyphomicrobiales</taxon>
        <taxon>Nitrobacteraceae</taxon>
        <taxon>Bradyrhizobium</taxon>
    </lineage>
</organism>